<reference evidence="1" key="2">
    <citation type="submission" date="2020-07" db="EMBL/GenBank/DDBJ databases">
        <authorList>
            <person name="Vera ALvarez R."/>
            <person name="Arias-Moreno D.M."/>
            <person name="Jimenez-Jacinto V."/>
            <person name="Jimenez-Bremont J.F."/>
            <person name="Swaminathan K."/>
            <person name="Moose S.P."/>
            <person name="Guerrero-Gonzalez M.L."/>
            <person name="Marino-Ramirez L."/>
            <person name="Landsman D."/>
            <person name="Rodriguez-Kessler M."/>
            <person name="Delgado-Sanchez P."/>
        </authorList>
    </citation>
    <scope>NUCLEOTIDE SEQUENCE</scope>
    <source>
        <tissue evidence="1">Cladode</tissue>
    </source>
</reference>
<evidence type="ECO:0000313" key="1">
    <source>
        <dbReference type="EMBL" id="MBA4666388.1"/>
    </source>
</evidence>
<organism evidence="1">
    <name type="scientific">Opuntia streptacantha</name>
    <name type="common">Prickly pear cactus</name>
    <name type="synonym">Opuntia cardona</name>
    <dbReference type="NCBI Taxonomy" id="393608"/>
    <lineage>
        <taxon>Eukaryota</taxon>
        <taxon>Viridiplantae</taxon>
        <taxon>Streptophyta</taxon>
        <taxon>Embryophyta</taxon>
        <taxon>Tracheophyta</taxon>
        <taxon>Spermatophyta</taxon>
        <taxon>Magnoliopsida</taxon>
        <taxon>eudicotyledons</taxon>
        <taxon>Gunneridae</taxon>
        <taxon>Pentapetalae</taxon>
        <taxon>Caryophyllales</taxon>
        <taxon>Cactineae</taxon>
        <taxon>Cactaceae</taxon>
        <taxon>Opuntioideae</taxon>
        <taxon>Opuntia</taxon>
    </lineage>
</organism>
<dbReference type="AlphaFoldDB" id="A0A7C9END7"/>
<name>A0A7C9END7_OPUST</name>
<proteinExistence type="predicted"/>
<accession>A0A7C9END7</accession>
<dbReference type="EMBL" id="GISG01231549">
    <property type="protein sequence ID" value="MBA4666388.1"/>
    <property type="molecule type" value="Transcribed_RNA"/>
</dbReference>
<reference evidence="1" key="1">
    <citation type="journal article" date="2013" name="J. Plant Res.">
        <title>Effect of fungi and light on seed germination of three Opuntia species from semiarid lands of central Mexico.</title>
        <authorList>
            <person name="Delgado-Sanchez P."/>
            <person name="Jimenez-Bremont J.F."/>
            <person name="Guerrero-Gonzalez Mde L."/>
            <person name="Flores J."/>
        </authorList>
    </citation>
    <scope>NUCLEOTIDE SEQUENCE</scope>
    <source>
        <tissue evidence="1">Cladode</tissue>
    </source>
</reference>
<sequence>MLCIPFSTVPPFSGKPPPISLEKHDFARLDDQCLGSLLVWSLNKSQQRIFPQRFRLSNSTSSCNHDGMSKYGQTVMWKALQNGSLPNLKKPLAFNNAGLASISSKTGFQEQSN</sequence>
<protein>
    <submittedName>
        <fullName evidence="1">Uncharacterized protein</fullName>
    </submittedName>
</protein>